<dbReference type="AlphaFoldDB" id="A0A7Y2H1L1"/>
<evidence type="ECO:0000313" key="3">
    <source>
        <dbReference type="Proteomes" id="UP000547674"/>
    </source>
</evidence>
<reference evidence="2 3" key="1">
    <citation type="submission" date="2020-03" db="EMBL/GenBank/DDBJ databases">
        <title>Metabolic flexibility allows generalist bacteria to become dominant in a frequently disturbed ecosystem.</title>
        <authorList>
            <person name="Chen Y.-J."/>
            <person name="Leung P.M."/>
            <person name="Bay S.K."/>
            <person name="Hugenholtz P."/>
            <person name="Kessler A.J."/>
            <person name="Shelley G."/>
            <person name="Waite D.W."/>
            <person name="Cook P.L."/>
            <person name="Greening C."/>
        </authorList>
    </citation>
    <scope>NUCLEOTIDE SEQUENCE [LARGE SCALE GENOMIC DNA]</scope>
    <source>
        <strain evidence="2">SS_bin_28</strain>
    </source>
</reference>
<dbReference type="Proteomes" id="UP000547674">
    <property type="component" value="Unassembled WGS sequence"/>
</dbReference>
<evidence type="ECO:0000313" key="2">
    <source>
        <dbReference type="EMBL" id="NNF05768.1"/>
    </source>
</evidence>
<comment type="caution">
    <text evidence="2">The sequence shown here is derived from an EMBL/GenBank/DDBJ whole genome shotgun (WGS) entry which is preliminary data.</text>
</comment>
<name>A0A7Y2H1L1_UNCEI</name>
<gene>
    <name evidence="2" type="ORF">HKN21_03320</name>
</gene>
<protein>
    <submittedName>
        <fullName evidence="2">Uncharacterized protein</fullName>
    </submittedName>
</protein>
<sequence length="210" mass="22047">MTAPQAGTPSNPDVIVNGTSPAGPAVNGPVYIMLGPQQSCTRVYDNSSNFTGQFYSAQSGSESIDDLHGLESGALCEFNFGYNEPGPGPVDATITFYANDGSDLPPISTIAGPYNVTGLPSGANDVTVTVPAGPVISKDVWMGVQFSTSSAGLLINDPPVVGASDDYFYEDGNYFSFGGNPQANFWLYFEVELAVPVEKSTWGGIKQLHD</sequence>
<dbReference type="EMBL" id="JABDJR010000124">
    <property type="protein sequence ID" value="NNF05768.1"/>
    <property type="molecule type" value="Genomic_DNA"/>
</dbReference>
<accession>A0A7Y2H1L1</accession>
<proteinExistence type="predicted"/>
<organism evidence="2 3">
    <name type="scientific">Eiseniibacteriota bacterium</name>
    <dbReference type="NCBI Taxonomy" id="2212470"/>
    <lineage>
        <taxon>Bacteria</taxon>
        <taxon>Candidatus Eiseniibacteriota</taxon>
    </lineage>
</organism>
<feature type="region of interest" description="Disordered" evidence="1">
    <location>
        <begin position="1"/>
        <end position="20"/>
    </location>
</feature>
<evidence type="ECO:0000256" key="1">
    <source>
        <dbReference type="SAM" id="MobiDB-lite"/>
    </source>
</evidence>
<feature type="compositionally biased region" description="Polar residues" evidence="1">
    <location>
        <begin position="1"/>
        <end position="11"/>
    </location>
</feature>